<dbReference type="InterPro" id="IPR000742">
    <property type="entry name" value="EGF"/>
</dbReference>
<dbReference type="PROSITE" id="PS01187">
    <property type="entry name" value="EGF_CA"/>
    <property type="match status" value="1"/>
</dbReference>
<feature type="domain" description="EGF-like" evidence="9">
    <location>
        <begin position="51"/>
        <end position="92"/>
    </location>
</feature>
<sequence>VGCSDINECAVNNGGCDPLTECNNTFGGRNCTACPLGYTSASGTGSTRCTDLDECVPNPCFNNTACIDAVAPEHGFTCFCPEWWSGNGVNCTKNNRCVDATPLPCSVDPEVSCVDLDAAGVVCGACPEGYSGDRAGTGTFCNDVDECALQLCDPLTLCSNYVAGFNCTGCPEGYRGTGKTECVEVETCRKDNGGCHFLQECTDTQEGPECGGCPPGYIVSEGGIGCEDEDACLEGVCFEGVACVDMAPPKTGFTCGNLDHPCPVGMLGDGLGPNATVPDKIGCYEDLCFTRNGGCAPQVTCANDPSTSSGVLCSTCPDGYSDTKGDGTVCDDANGCDINPCYPGVLCTDVPVPASSSSRTCGDCPTGLEGDGATCTDIDECAYARDEGAVLCWTSTSSDGVVLSTSCLNKPYSSEFPLGYVCSSCAELPATGEAPIGYKGDGLKGCRISTDCSFNNGGCWTGSAPYQDYKAQCSMVGGNSECGECAEDMSGNLVPGFQGDGDVSCTDIDACADAPCFPGVSCNDTLAPGTGFTCGDCPEGFYGDGLNCTMCNIEIGTYSSIKDGGTESRAGWYRNARSVINAEMPTIWPELPICIKRGGLRYRWDGSVSDGTKFNLTDDVNKAHTLKLSIYKASLQVRLSYMFSITAWFELNPTVSSTSTLSFYVESQDLNVVIAGGDVIIGQDNMLQLDALSSVDPDGERGDITYSWTCARVGSTAPCRAPNGERIEVLYQMDIPAISLQLNGSYTGALYTFQVIGIKGPRSNSASTQVTIMRGSPPVPTIQPKVEKINANEKLSLNATIKSEDVANLQLFWEVANADNTSTPFVMGPDTISGGTTGANLVVRANQLLPGDTYVFTLAATDRGGSGSGSLSLTVNTPPRGGRAVVDPVNGTVHETPFVMMAHGWVDDDTPLTYQFFYRVLGDDEMTADQAINTEFAILLPPNNALPPPAMFMRRPGVPAMNYSISVTVRAADALGAVASAETFITVLDGATMDTSAVMGDSMAALSNGDADTAIREMTAVADALNDISTTSGTARRRRRLLAGDSDDGVAECVQDNSTAAGARRLAQIGGDSSMRESMIGGLDTANGLLFPTSASVEVIASSSMKVLGDPCALSGGAQGTGLSLIDTLVASTLSPEAKVTQGSSDSITNSLDSLNQAGNAGTNGSMDASHAAAASARVMSSLAGLGGSLLTGVVAGEEAPVVQSATLSMCVQRSTTDGTADVTAPLCPALAQAGGGAPAQLPSSIGGAVGGKEVSMRLMATTTEIHSQAGSPQLGNSSTGNVSAAGGVVSLVLMGGGGDELPINDLSEGIEVSLPLANENRGTVGELRERGVAISRLDCTFWSEALGTYMTEGCAQLPNPAPPAPVVIGWKSLRLAEFAFPDMAWEVQGPEELVELCRETYDPIYPEYAVRLPPPQAQCLASTWQARRLASTRQARHLASTRQARRADVGRRALSGCEEEGAERL</sequence>
<evidence type="ECO:0000256" key="1">
    <source>
        <dbReference type="ARBA" id="ARBA00004370"/>
    </source>
</evidence>
<evidence type="ECO:0000313" key="10">
    <source>
        <dbReference type="EMBL" id="KAK3271318.1"/>
    </source>
</evidence>
<feature type="non-terminal residue" evidence="10">
    <location>
        <position position="1"/>
    </location>
</feature>
<dbReference type="InterPro" id="IPR018097">
    <property type="entry name" value="EGF_Ca-bd_CS"/>
</dbReference>
<evidence type="ECO:0000313" key="11">
    <source>
        <dbReference type="Proteomes" id="UP001190700"/>
    </source>
</evidence>
<dbReference type="InterPro" id="IPR001881">
    <property type="entry name" value="EGF-like_Ca-bd_dom"/>
</dbReference>
<dbReference type="GO" id="GO:0005261">
    <property type="term" value="F:monoatomic cation channel activity"/>
    <property type="evidence" value="ECO:0007669"/>
    <property type="project" value="TreeGrafter"/>
</dbReference>
<evidence type="ECO:0000259" key="9">
    <source>
        <dbReference type="PROSITE" id="PS50026"/>
    </source>
</evidence>
<evidence type="ECO:0000256" key="5">
    <source>
        <dbReference type="ARBA" id="ARBA00023136"/>
    </source>
</evidence>
<dbReference type="EMBL" id="LGRX02009850">
    <property type="protein sequence ID" value="KAK3271318.1"/>
    <property type="molecule type" value="Genomic_DNA"/>
</dbReference>
<dbReference type="Pfam" id="PF00008">
    <property type="entry name" value="EGF"/>
    <property type="match status" value="1"/>
</dbReference>
<comment type="subcellular location">
    <subcellularLocation>
        <location evidence="1">Membrane</location>
    </subcellularLocation>
</comment>
<dbReference type="CDD" id="cd00054">
    <property type="entry name" value="EGF_CA"/>
    <property type="match status" value="2"/>
</dbReference>
<dbReference type="SMART" id="SM00179">
    <property type="entry name" value="EGF_CA"/>
    <property type="match status" value="5"/>
</dbReference>
<keyword evidence="2" id="KW-0812">Transmembrane</keyword>
<organism evidence="10 11">
    <name type="scientific">Cymbomonas tetramitiformis</name>
    <dbReference type="NCBI Taxonomy" id="36881"/>
    <lineage>
        <taxon>Eukaryota</taxon>
        <taxon>Viridiplantae</taxon>
        <taxon>Chlorophyta</taxon>
        <taxon>Pyramimonadophyceae</taxon>
        <taxon>Pyramimonadales</taxon>
        <taxon>Pyramimonadaceae</taxon>
        <taxon>Cymbomonas</taxon>
    </lineage>
</organism>
<accession>A0AAE0G4F3</accession>
<keyword evidence="11" id="KW-1185">Reference proteome</keyword>
<keyword evidence="6" id="KW-1015">Disulfide bond</keyword>
<comment type="caution">
    <text evidence="10">The sequence shown here is derived from an EMBL/GenBank/DDBJ whole genome shotgun (WGS) entry which is preliminary data.</text>
</comment>
<reference evidence="10 11" key="1">
    <citation type="journal article" date="2015" name="Genome Biol. Evol.">
        <title>Comparative Genomics of a Bacterivorous Green Alga Reveals Evolutionary Causalities and Consequences of Phago-Mixotrophic Mode of Nutrition.</title>
        <authorList>
            <person name="Burns J.A."/>
            <person name="Paasch A."/>
            <person name="Narechania A."/>
            <person name="Kim E."/>
        </authorList>
    </citation>
    <scope>NUCLEOTIDE SEQUENCE [LARGE SCALE GENOMIC DNA]</scope>
    <source>
        <strain evidence="10 11">PLY_AMNH</strain>
    </source>
</reference>
<name>A0AAE0G4F3_9CHLO</name>
<evidence type="ECO:0000256" key="7">
    <source>
        <dbReference type="PROSITE-ProRule" id="PRU00076"/>
    </source>
</evidence>
<dbReference type="InterPro" id="IPR002859">
    <property type="entry name" value="PKD/REJ-like"/>
</dbReference>
<feature type="region of interest" description="Disordered" evidence="8">
    <location>
        <begin position="1140"/>
        <end position="1168"/>
    </location>
</feature>
<dbReference type="Pfam" id="PF02010">
    <property type="entry name" value="REJ"/>
    <property type="match status" value="1"/>
</dbReference>
<comment type="caution">
    <text evidence="7">Lacks conserved residue(s) required for the propagation of feature annotation.</text>
</comment>
<evidence type="ECO:0000256" key="8">
    <source>
        <dbReference type="SAM" id="MobiDB-lite"/>
    </source>
</evidence>
<proteinExistence type="predicted"/>
<dbReference type="PANTHER" id="PTHR46730">
    <property type="entry name" value="POLYCYSTIN-1"/>
    <property type="match status" value="1"/>
</dbReference>
<feature type="compositionally biased region" description="Polar residues" evidence="8">
    <location>
        <begin position="1140"/>
        <end position="1165"/>
    </location>
</feature>
<dbReference type="Gene3D" id="2.10.25.10">
    <property type="entry name" value="Laminin"/>
    <property type="match status" value="7"/>
</dbReference>
<keyword evidence="7" id="KW-0245">EGF-like domain</keyword>
<dbReference type="SMART" id="SM00181">
    <property type="entry name" value="EGF"/>
    <property type="match status" value="9"/>
</dbReference>
<dbReference type="Proteomes" id="UP001190700">
    <property type="component" value="Unassembled WGS sequence"/>
</dbReference>
<evidence type="ECO:0000256" key="4">
    <source>
        <dbReference type="ARBA" id="ARBA00022989"/>
    </source>
</evidence>
<evidence type="ECO:0000256" key="2">
    <source>
        <dbReference type="ARBA" id="ARBA00022692"/>
    </source>
</evidence>
<dbReference type="PROSITE" id="PS50026">
    <property type="entry name" value="EGF_3"/>
    <property type="match status" value="2"/>
</dbReference>
<protein>
    <recommendedName>
        <fullName evidence="9">EGF-like domain-containing protein</fullName>
    </recommendedName>
</protein>
<dbReference type="PANTHER" id="PTHR46730:SF1">
    <property type="entry name" value="PLAT DOMAIN-CONTAINING PROTEIN"/>
    <property type="match status" value="1"/>
</dbReference>
<keyword evidence="3" id="KW-0677">Repeat</keyword>
<feature type="domain" description="EGF-like" evidence="9">
    <location>
        <begin position="507"/>
        <end position="549"/>
    </location>
</feature>
<evidence type="ECO:0000256" key="3">
    <source>
        <dbReference type="ARBA" id="ARBA00022737"/>
    </source>
</evidence>
<evidence type="ECO:0000256" key="6">
    <source>
        <dbReference type="ARBA" id="ARBA00023157"/>
    </source>
</evidence>
<keyword evidence="5" id="KW-0472">Membrane</keyword>
<dbReference type="GO" id="GO:0005886">
    <property type="term" value="C:plasma membrane"/>
    <property type="evidence" value="ECO:0007669"/>
    <property type="project" value="TreeGrafter"/>
</dbReference>
<dbReference type="GO" id="GO:0006816">
    <property type="term" value="P:calcium ion transport"/>
    <property type="evidence" value="ECO:0007669"/>
    <property type="project" value="TreeGrafter"/>
</dbReference>
<gene>
    <name evidence="10" type="ORF">CYMTET_20324</name>
</gene>
<keyword evidence="4" id="KW-1133">Transmembrane helix</keyword>
<dbReference type="GO" id="GO:0005509">
    <property type="term" value="F:calcium ion binding"/>
    <property type="evidence" value="ECO:0007669"/>
    <property type="project" value="InterPro"/>
</dbReference>